<feature type="compositionally biased region" description="Basic and acidic residues" evidence="1">
    <location>
        <begin position="1715"/>
        <end position="1725"/>
    </location>
</feature>
<feature type="compositionally biased region" description="Polar residues" evidence="1">
    <location>
        <begin position="527"/>
        <end position="543"/>
    </location>
</feature>
<feature type="compositionally biased region" description="Low complexity" evidence="1">
    <location>
        <begin position="1333"/>
        <end position="1346"/>
    </location>
</feature>
<feature type="compositionally biased region" description="Acidic residues" evidence="1">
    <location>
        <begin position="1202"/>
        <end position="1213"/>
    </location>
</feature>
<dbReference type="PANTHER" id="PTHR45589:SF1">
    <property type="entry name" value="WD REPEAT DOMAIN 62, ISOFORM G"/>
    <property type="match status" value="1"/>
</dbReference>
<proteinExistence type="predicted"/>
<feature type="compositionally biased region" description="Acidic residues" evidence="1">
    <location>
        <begin position="1307"/>
        <end position="1319"/>
    </location>
</feature>
<feature type="compositionally biased region" description="Polar residues" evidence="1">
    <location>
        <begin position="1728"/>
        <end position="1745"/>
    </location>
</feature>
<feature type="region of interest" description="Disordered" evidence="1">
    <location>
        <begin position="1711"/>
        <end position="1748"/>
    </location>
</feature>
<feature type="region of interest" description="Disordered" evidence="1">
    <location>
        <begin position="1986"/>
        <end position="2006"/>
    </location>
</feature>
<feature type="compositionally biased region" description="Acidic residues" evidence="1">
    <location>
        <begin position="1228"/>
        <end position="1249"/>
    </location>
</feature>
<comment type="caution">
    <text evidence="2">The sequence shown here is derived from an EMBL/GenBank/DDBJ whole genome shotgun (WGS) entry which is preliminary data.</text>
</comment>
<protein>
    <recommendedName>
        <fullName evidence="4">Mitogen-activated protein kinase-binding protein 1</fullName>
    </recommendedName>
</protein>
<dbReference type="InterPro" id="IPR036322">
    <property type="entry name" value="WD40_repeat_dom_sf"/>
</dbReference>
<dbReference type="Gene3D" id="2.130.10.10">
    <property type="entry name" value="YVTN repeat-like/Quinoprotein amine dehydrogenase"/>
    <property type="match status" value="3"/>
</dbReference>
<evidence type="ECO:0008006" key="4">
    <source>
        <dbReference type="Google" id="ProtNLM"/>
    </source>
</evidence>
<gene>
    <name evidence="2" type="ORF">J3Q64DRAFT_1850643</name>
</gene>
<feature type="compositionally biased region" description="Basic and acidic residues" evidence="1">
    <location>
        <begin position="1183"/>
        <end position="1197"/>
    </location>
</feature>
<organism evidence="2 3">
    <name type="scientific">Phycomyces blakesleeanus</name>
    <dbReference type="NCBI Taxonomy" id="4837"/>
    <lineage>
        <taxon>Eukaryota</taxon>
        <taxon>Fungi</taxon>
        <taxon>Fungi incertae sedis</taxon>
        <taxon>Mucoromycota</taxon>
        <taxon>Mucoromycotina</taxon>
        <taxon>Mucoromycetes</taxon>
        <taxon>Mucorales</taxon>
        <taxon>Phycomycetaceae</taxon>
        <taxon>Phycomyces</taxon>
    </lineage>
</organism>
<feature type="compositionally biased region" description="Low complexity" evidence="1">
    <location>
        <begin position="509"/>
        <end position="519"/>
    </location>
</feature>
<accession>A0ABR3AU58</accession>
<dbReference type="InterPro" id="IPR052779">
    <property type="entry name" value="WDR62"/>
</dbReference>
<feature type="region of interest" description="Disordered" evidence="1">
    <location>
        <begin position="509"/>
        <end position="543"/>
    </location>
</feature>
<evidence type="ECO:0000256" key="1">
    <source>
        <dbReference type="SAM" id="MobiDB-lite"/>
    </source>
</evidence>
<sequence length="2044" mass="223091">MDLFPVNSGNVAPPPSQSTTVGSYQLNYTSHHAAASPILGAGGLRRKRKEVPRPVHNLKLERILGLTTASSNILATAESQDLIAYAAGAVVVLYNHKRNKQVAFLYPPTVAASPVTAAGGASGAAGLRPGAAHPLAAMSPLLAPLSSSQAEFAAPGTARETDDKKNTPASQRAKPISCLAFSPDGNYLAAGEMGHQPRILIWDVKERVLLHECRGHKFGVFSLAFSPNMRYLVSIGFQHDGYIYVWNWRKGTKLAGNKITSKVNALSFAKDGTYFVTAGLRHVKFWYLDARGRIPKRVLDGRSGILGSLRESNFVDVACDRATIGNVYFLTDNGILCMFKEGRVKGAYSLSVSSTYVICACANGIIRLFEPETLKYCGMIPKPHPLGIDISSITSPESLPVADASTCYPDIIAVAYDESTKKVTAVYSDRSLYVWDIKDLMKVGKYRSFIAHSDCVWGVETCPPHEEGAPNSHIPPHSFVTHSADGTIRFWSLDHVNIGLGPSSSASSISHLSNSTSVSPTHGNLPWSGQLSPSNSTVHGSSNRRNIYSRELVKMLYVDTDAAEFSKLKKDVDLADDQLPDFGIRALKISSDGKLMATGDRNGNLRVHNMQTWEQIAFQEAHDSEILSIDFSNPLKDDMPCLVATGSRDRLLHIFDVKRNFQLVQSLDDHSSSITAVKFTKDADKLISCGADKGVIFRKRVTDIPVPNGCFYATYHNYSGRSTVFDMAMDVTARYVATVTGERRLYVFSIESGKPFCICKPETAEELANSSFAENSGGSLINIDLDPFSGTYAVTSGSDRCLRLFDLTNSICIDKICAHAELVTSVKFLRTSTDSLRMISTCSDGTIFVWKVSDEIVARMKARASERDTKLKQATAMGEYTTRALGRGGPEDVLPDEKRALLLGGAAKSRLRRVSTATILRPTASLSQMIRQGERRTFSSISPAEQKYEDIYKKAAASGGRRNRIDTSNSVIPSRFESPLANSFTVNESTTTNSPPTSTPPIAAHRHHRPSSTDNHHAKDVSKNPTTPPRTPTNTAGERKVPEIQGKLGRLYNGIPTSGRERLVSQVSHYPPPPSPRVIPAYGQSRHPQPRMNQVLRRQVSRDALNRKDGQPIITSLTNISPAKDSPRLRPRASETMLNKRASGGLGLYSGKREPESVTEPPGNILRTPTPPKQRRSSGGDLPRQRSVEPPVPKREIPNNVDEQDNGDEECDSEIIRHQGQGQGQGQDDNDGNDGDEEDDDEDNEEEETIYIPPTTEEDIIGNPFEVSVHDLHEDPNGLESNETNFGEDGRKSPTSDNETAQTNSAPEEDEGSSEDNVDDLLSRDIASREPNRMSTSLSRTTSMSMSARRSINLDHLANEINASRLVDGVSTLSQQSRLDLASLKDTPALRELQKKLENATKRLSITARYLSSVGQRKDSQRNSTDSTLSTVSTMSDTTTCCTPSESGEDSSTETKEDVTIAELPTPGVSNKIPVKAVASDSNIVNPDDSMANKHKFIQPTKEKSEEIILAKFTVEEPSQGNQTIENVISITYITKEEPDAVNSTHDTPAPLQSDVADSVMVPPKPKKNLSTVVEEKAPVLTKPAVEESVSTKPAVEEFVFTKPVVEELAISKSDVKERDISKLTLEESVSDKSGSTKVSKTCDNDQRYALPEQIAEAVVASSVDTQPVLSVETEPKDTFSKELKADVFFSAQSTPDEPVRDEYMFAKTTLDEPIEPKHEVEDKASSGIVTEQVDQTPSKANDTLSVGPDLEEAVLPVFDSEKPVLDKHKVEDVVLDKLCVEDAATPKPIVEGVNSLVDASEEEISESDVQLNETVVHSKSEDNSQSISEEVLTTVTKDQEEEIIQEHIKMKQDTELDEHVITRQADDHMEYLSQLKDTKAQNVGTVSSKSPLEVTIPTNNIQDTLMSTSAPATVSEPSSPVPPMTPNEDHNNESILSDLEGAEILLDSVLDAFVSLSKHADQNRAFLTILEGKLGEMNSKISQTIDNKSANIPTSTSSPTSPSTPVANEIVLTNNLEEPATLHLLEKYSTLLLKMVESKMSAA</sequence>
<evidence type="ECO:0000313" key="3">
    <source>
        <dbReference type="Proteomes" id="UP001448207"/>
    </source>
</evidence>
<dbReference type="InterPro" id="IPR015943">
    <property type="entry name" value="WD40/YVTN_repeat-like_dom_sf"/>
</dbReference>
<name>A0ABR3AU58_PHYBL</name>
<evidence type="ECO:0000313" key="2">
    <source>
        <dbReference type="EMBL" id="KAL0081950.1"/>
    </source>
</evidence>
<dbReference type="Pfam" id="PF00400">
    <property type="entry name" value="WD40"/>
    <property type="match status" value="6"/>
</dbReference>
<feature type="compositionally biased region" description="Polar residues" evidence="1">
    <location>
        <begin position="1422"/>
        <end position="1446"/>
    </location>
</feature>
<reference evidence="2 3" key="1">
    <citation type="submission" date="2024-04" db="EMBL/GenBank/DDBJ databases">
        <title>Symmetric and asymmetric DNA N6-adenine methylation regulates different biological responses in Mucorales.</title>
        <authorList>
            <consortium name="Lawrence Berkeley National Laboratory"/>
            <person name="Lax C."/>
            <person name="Mondo S.J."/>
            <person name="Osorio-Concepcion M."/>
            <person name="Muszewska A."/>
            <person name="Corrochano-Luque M."/>
            <person name="Gutierrez G."/>
            <person name="Riley R."/>
            <person name="Lipzen A."/>
            <person name="Guo J."/>
            <person name="Hundley H."/>
            <person name="Amirebrahimi M."/>
            <person name="Ng V."/>
            <person name="Lorenzo-Gutierrez D."/>
            <person name="Binder U."/>
            <person name="Yang J."/>
            <person name="Song Y."/>
            <person name="Canovas D."/>
            <person name="Navarro E."/>
            <person name="Freitag M."/>
            <person name="Gabaldon T."/>
            <person name="Grigoriev I.V."/>
            <person name="Corrochano L.M."/>
            <person name="Nicolas F.E."/>
            <person name="Garre V."/>
        </authorList>
    </citation>
    <scope>NUCLEOTIDE SEQUENCE [LARGE SCALE GENOMIC DNA]</scope>
    <source>
        <strain evidence="2 3">L51</strain>
    </source>
</reference>
<feature type="region of interest" description="Disordered" evidence="1">
    <location>
        <begin position="1413"/>
        <end position="1462"/>
    </location>
</feature>
<feature type="compositionally biased region" description="Basic and acidic residues" evidence="1">
    <location>
        <begin position="1100"/>
        <end position="1110"/>
    </location>
</feature>
<feature type="compositionally biased region" description="Polar residues" evidence="1">
    <location>
        <begin position="1295"/>
        <end position="1306"/>
    </location>
</feature>
<dbReference type="Proteomes" id="UP001448207">
    <property type="component" value="Unassembled WGS sequence"/>
</dbReference>
<feature type="region of interest" description="Disordered" evidence="1">
    <location>
        <begin position="955"/>
        <end position="1346"/>
    </location>
</feature>
<dbReference type="PANTHER" id="PTHR45589">
    <property type="entry name" value="WD REPEAT DOMAIN 62, ISOFORM G"/>
    <property type="match status" value="1"/>
</dbReference>
<dbReference type="EMBL" id="JBCLYO010000016">
    <property type="protein sequence ID" value="KAL0081950.1"/>
    <property type="molecule type" value="Genomic_DNA"/>
</dbReference>
<feature type="compositionally biased region" description="Basic and acidic residues" evidence="1">
    <location>
        <begin position="1321"/>
        <end position="1332"/>
    </location>
</feature>
<dbReference type="InterPro" id="IPR001680">
    <property type="entry name" value="WD40_rpt"/>
</dbReference>
<dbReference type="SUPFAM" id="SSF50978">
    <property type="entry name" value="WD40 repeat-like"/>
    <property type="match status" value="2"/>
</dbReference>
<keyword evidence="3" id="KW-1185">Reference proteome</keyword>
<feature type="compositionally biased region" description="Low complexity" evidence="1">
    <location>
        <begin position="1994"/>
        <end position="2006"/>
    </location>
</feature>
<dbReference type="SMART" id="SM00320">
    <property type="entry name" value="WD40"/>
    <property type="match status" value="12"/>
</dbReference>